<dbReference type="RefSeq" id="WP_157232327.1">
    <property type="nucleotide sequence ID" value="NZ_JMCB01000018.1"/>
</dbReference>
<evidence type="ECO:0000313" key="1">
    <source>
        <dbReference type="EMBL" id="KFE63328.1"/>
    </source>
</evidence>
<protein>
    <submittedName>
        <fullName evidence="1">Uncharacterized protein</fullName>
    </submittedName>
</protein>
<gene>
    <name evidence="1" type="ORF">DB31_2921</name>
</gene>
<evidence type="ECO:0000313" key="2">
    <source>
        <dbReference type="Proteomes" id="UP000028725"/>
    </source>
</evidence>
<reference evidence="1 2" key="1">
    <citation type="submission" date="2014-04" db="EMBL/GenBank/DDBJ databases">
        <title>Genome assembly of Hyalangium minutum DSM 14724.</title>
        <authorList>
            <person name="Sharma G."/>
            <person name="Subramanian S."/>
        </authorList>
    </citation>
    <scope>NUCLEOTIDE SEQUENCE [LARGE SCALE GENOMIC DNA]</scope>
    <source>
        <strain evidence="1 2">DSM 14724</strain>
    </source>
</reference>
<accession>A0A085W6L5</accession>
<dbReference type="AlphaFoldDB" id="A0A085W6L5"/>
<dbReference type="PATRIC" id="fig|394096.3.peg.7246"/>
<dbReference type="EMBL" id="JMCB01000018">
    <property type="protein sequence ID" value="KFE63328.1"/>
    <property type="molecule type" value="Genomic_DNA"/>
</dbReference>
<dbReference type="Proteomes" id="UP000028725">
    <property type="component" value="Unassembled WGS sequence"/>
</dbReference>
<proteinExistence type="predicted"/>
<dbReference type="InterPro" id="IPR027417">
    <property type="entry name" value="P-loop_NTPase"/>
</dbReference>
<dbReference type="SUPFAM" id="SSF52540">
    <property type="entry name" value="P-loop containing nucleoside triphosphate hydrolases"/>
    <property type="match status" value="1"/>
</dbReference>
<name>A0A085W6L5_9BACT</name>
<sequence length="769" mass="87308">MTKILPHYLIVAMTNLGLCYEGIQRIYRNTIVRHTRDALTKAFPTDFQKKLQQPFQKEWAGIKAAAEERRKTGEISAPLLDEFDLLGVNHFFNIFDVHFDVLVPSVGSLDPNERKLSKRALLQWMQNIKALRDPLSHPAETDFSFEDAFVLLDCARRVLTQLSFEKEAEQVAHLSSQLSGRPIASESDIPPSLEDRLPPRETIVVDFVGRTIELDELRKWFDDPLSRRWVLVGDGGKGKSALAYAFAEEVKKRAPAPFQIVIWLSAKLKRFQEGQVQNIDEPDFSNLDSALSKLLTLYGWREDASRPLETKRARCLELLNLFPALVVVDDIDSLEGAGEDAIEFFTLLLPQTKSKALLTSRRTILGTGHTVTQVTGLSKDDAEDFIKSRYQMMSLDVKELTSHSIADIVSATESSPLYMEDLIRLAAIMPLHQAINEWRTRSGDEARKYALGRELDKLSPRAREVLIAACMVKHAPSFLELQSLTGFADDLLGSSIAELQRLFLVPKPRVIDGEPRYEVNINTRALVRTVHARTDLWRRVEGAYKALSGEFPKGTGREEVQDAIRQAVLLVKSREHAKAEDLLKKALQRRPNDPTLLGFLGWVYKAWEPRRVTDAREKFERAYQLKHRNEEMYKHWVSMEFAEHEWTKAAEAAEKGLNLLPGNSSLRSFAGQARSRLGKDLAAGMHRERARDEFLKAQAHLEGALDGLSKSSPENIDLRGYSYRSLALTYEALGVRVKLPALMKDWREEFPDDPMAASECERLARKFHL</sequence>
<dbReference type="Gene3D" id="3.40.50.300">
    <property type="entry name" value="P-loop containing nucleotide triphosphate hydrolases"/>
    <property type="match status" value="1"/>
</dbReference>
<dbReference type="OrthoDB" id="8431612at2"/>
<organism evidence="1 2">
    <name type="scientific">Hyalangium minutum</name>
    <dbReference type="NCBI Taxonomy" id="394096"/>
    <lineage>
        <taxon>Bacteria</taxon>
        <taxon>Pseudomonadati</taxon>
        <taxon>Myxococcota</taxon>
        <taxon>Myxococcia</taxon>
        <taxon>Myxococcales</taxon>
        <taxon>Cystobacterineae</taxon>
        <taxon>Archangiaceae</taxon>
        <taxon>Hyalangium</taxon>
    </lineage>
</organism>
<dbReference type="Gene3D" id="1.25.40.10">
    <property type="entry name" value="Tetratricopeptide repeat domain"/>
    <property type="match status" value="1"/>
</dbReference>
<keyword evidence="2" id="KW-1185">Reference proteome</keyword>
<dbReference type="InterPro" id="IPR011990">
    <property type="entry name" value="TPR-like_helical_dom_sf"/>
</dbReference>
<dbReference type="SUPFAM" id="SSF48452">
    <property type="entry name" value="TPR-like"/>
    <property type="match status" value="1"/>
</dbReference>
<dbReference type="STRING" id="394096.DB31_2921"/>
<comment type="caution">
    <text evidence="1">The sequence shown here is derived from an EMBL/GenBank/DDBJ whole genome shotgun (WGS) entry which is preliminary data.</text>
</comment>
<dbReference type="GO" id="GO:0043531">
    <property type="term" value="F:ADP binding"/>
    <property type="evidence" value="ECO:0007669"/>
    <property type="project" value="InterPro"/>
</dbReference>